<dbReference type="GO" id="GO:0017183">
    <property type="term" value="P:protein histidyl modification to diphthamide"/>
    <property type="evidence" value="ECO:0007669"/>
    <property type="project" value="UniProtKB-UniPathway"/>
</dbReference>
<dbReference type="NCBIfam" id="TIGR00322">
    <property type="entry name" value="diphth2_R"/>
    <property type="match status" value="1"/>
</dbReference>
<dbReference type="SFLD" id="SFLDF00408">
    <property type="entry name" value="Diphthamide_biosynthesis_famil"/>
    <property type="match status" value="1"/>
</dbReference>
<dbReference type="AlphaFoldDB" id="A0A7M5VHG5"/>
<comment type="similarity">
    <text evidence="3 8">Belongs to the DPH1/DPH2 family. DPH2 subfamily.</text>
</comment>
<keyword evidence="10" id="KW-1185">Reference proteome</keyword>
<dbReference type="InterPro" id="IPR042265">
    <property type="entry name" value="DPH1/DPH2_3"/>
</dbReference>
<dbReference type="GO" id="GO:0046872">
    <property type="term" value="F:metal ion binding"/>
    <property type="evidence" value="ECO:0007669"/>
    <property type="project" value="UniProtKB-KW"/>
</dbReference>
<dbReference type="OrthoDB" id="449241at2759"/>
<evidence type="ECO:0000256" key="3">
    <source>
        <dbReference type="ARBA" id="ARBA00006179"/>
    </source>
</evidence>
<name>A0A7M5VHG5_9CNID</name>
<evidence type="ECO:0000256" key="2">
    <source>
        <dbReference type="ARBA" id="ARBA00005156"/>
    </source>
</evidence>
<dbReference type="GO" id="GO:0051536">
    <property type="term" value="F:iron-sulfur cluster binding"/>
    <property type="evidence" value="ECO:0007669"/>
    <property type="project" value="UniProtKB-KW"/>
</dbReference>
<keyword evidence="6 8" id="KW-0408">Iron</keyword>
<dbReference type="FunFam" id="3.40.50.11860:FF:000001">
    <property type="entry name" value="2-(3-amino-3-carboxypropyl)histidine synthase subunit 2"/>
    <property type="match status" value="1"/>
</dbReference>
<reference evidence="9" key="1">
    <citation type="submission" date="2021-01" db="UniProtKB">
        <authorList>
            <consortium name="EnsemblMetazoa"/>
        </authorList>
    </citation>
    <scope>IDENTIFICATION</scope>
</reference>
<evidence type="ECO:0000256" key="7">
    <source>
        <dbReference type="ARBA" id="ARBA00023014"/>
    </source>
</evidence>
<dbReference type="Proteomes" id="UP000594262">
    <property type="component" value="Unplaced"/>
</dbReference>
<dbReference type="PANTHER" id="PTHR10762">
    <property type="entry name" value="DIPHTHAMIDE BIOSYNTHESIS PROTEIN"/>
    <property type="match status" value="1"/>
</dbReference>
<evidence type="ECO:0000313" key="9">
    <source>
        <dbReference type="EnsemblMetazoa" id="CLYHEMP012602.1"/>
    </source>
</evidence>
<protein>
    <recommendedName>
        <fullName evidence="4 8">2-(3-amino-3-carboxypropyl)histidine synthase subunit 2</fullName>
    </recommendedName>
</protein>
<keyword evidence="7 8" id="KW-0411">Iron-sulfur</keyword>
<dbReference type="Gene3D" id="3.40.50.11840">
    <property type="entry name" value="Diphthamide synthesis DPH1/DPH2 domain 1"/>
    <property type="match status" value="1"/>
</dbReference>
<evidence type="ECO:0000256" key="8">
    <source>
        <dbReference type="RuleBase" id="RU364133"/>
    </source>
</evidence>
<comment type="cofactor">
    <cofactor evidence="1">
        <name>[4Fe-4S] cluster</name>
        <dbReference type="ChEBI" id="CHEBI:49883"/>
    </cofactor>
</comment>
<dbReference type="EnsemblMetazoa" id="CLYHEMT012602.1">
    <property type="protein sequence ID" value="CLYHEMP012602.1"/>
    <property type="gene ID" value="CLYHEMG012602"/>
</dbReference>
<keyword evidence="5 8" id="KW-0479">Metal-binding</keyword>
<comment type="pathway">
    <text evidence="2 8">Protein modification; peptidyl-diphthamide biosynthesis.</text>
</comment>
<comment type="function">
    <text evidence="8">Required for the first step of diphthamide biosynthesis, a post-translational modification of histidine which occurs in elongation factor 2. DPH1 and DPH2 transfer a 3-amino-3-carboxypropyl (ACP) group from S-adenosyl-L-methionine (SAM) to a histidine residue, the reaction is assisted by a reduction system comprising DPH3 and a NADH-dependent reductase. Facilitates the reduction of the catalytic iron-sulfur cluster found in the DPH1 subunit.</text>
</comment>
<evidence type="ECO:0000256" key="6">
    <source>
        <dbReference type="ARBA" id="ARBA00023004"/>
    </source>
</evidence>
<organism evidence="9 10">
    <name type="scientific">Clytia hemisphaerica</name>
    <dbReference type="NCBI Taxonomy" id="252671"/>
    <lineage>
        <taxon>Eukaryota</taxon>
        <taxon>Metazoa</taxon>
        <taxon>Cnidaria</taxon>
        <taxon>Hydrozoa</taxon>
        <taxon>Hydroidolina</taxon>
        <taxon>Leptothecata</taxon>
        <taxon>Obeliida</taxon>
        <taxon>Clytiidae</taxon>
        <taxon>Clytia</taxon>
    </lineage>
</organism>
<dbReference type="InterPro" id="IPR042263">
    <property type="entry name" value="DPH1/DPH2_1"/>
</dbReference>
<dbReference type="GO" id="GO:0090560">
    <property type="term" value="F:2-(3-amino-3-carboxypropyl)histidine synthase activity"/>
    <property type="evidence" value="ECO:0007669"/>
    <property type="project" value="InterPro"/>
</dbReference>
<accession>A0A7M5VHG5</accession>
<dbReference type="InterPro" id="IPR010014">
    <property type="entry name" value="DHP2"/>
</dbReference>
<evidence type="ECO:0000313" key="10">
    <source>
        <dbReference type="Proteomes" id="UP000594262"/>
    </source>
</evidence>
<dbReference type="SFLD" id="SFLDG01121">
    <property type="entry name" value="Diphthamide_biosynthesis"/>
    <property type="match status" value="1"/>
</dbReference>
<proteinExistence type="inferred from homology"/>
<dbReference type="EnsemblMetazoa" id="CLYHEMT024210.1">
    <property type="protein sequence ID" value="CLYHEMP024210.1"/>
    <property type="gene ID" value="CLYHEMG024210"/>
</dbReference>
<dbReference type="NCBIfam" id="TIGR00272">
    <property type="entry name" value="DPH2"/>
    <property type="match status" value="1"/>
</dbReference>
<evidence type="ECO:0000256" key="5">
    <source>
        <dbReference type="ARBA" id="ARBA00022723"/>
    </source>
</evidence>
<evidence type="ECO:0000256" key="4">
    <source>
        <dbReference type="ARBA" id="ARBA00021914"/>
    </source>
</evidence>
<dbReference type="PANTHER" id="PTHR10762:SF2">
    <property type="entry name" value="2-(3-AMINO-3-CARBOXYPROPYL)HISTIDINE SYNTHASE SUBUNIT 2"/>
    <property type="match status" value="1"/>
</dbReference>
<dbReference type="Gene3D" id="3.40.50.11860">
    <property type="entry name" value="Diphthamide synthesis DPH1/DPH2 domain 3"/>
    <property type="match status" value="1"/>
</dbReference>
<dbReference type="UniPathway" id="UPA00559"/>
<evidence type="ECO:0000256" key="1">
    <source>
        <dbReference type="ARBA" id="ARBA00001966"/>
    </source>
</evidence>
<sequence length="483" mass="54459">MKLLIPGSYSSSFLESMATKIAFNSDDKIVDQNACVEQINVKDLEKYFDVDKIVQYILQGKYSVIALQFPDELMTYSTSIASELKSKTEAQIFVLADTSYGSCCVDEVAASHYNADLIIHFGQSCLSNTGKIAVYYSFGKELIDIDVLLSKLGERFTPDDKILVLYDVQYDYPINSNLDVVKKNFQNASISCLNLCNSSEIADNVTIKFGRVYTLTHSIEEYTLVFIGSNERTLYNTIVSYPRNTVYSYDVKLEKLQKEDLNVNKYLMRRFYLIEKAKDAQIVGIVMGTLGVARYNDMVNRLKSILKQSGKKFYTFIIGKINPAKLANFMEIDMFVLVACPENSLLDSKEFYKPIITPYEMEMACLSGRSWSGDVVTDFRELLSGSKRFVELDGENDGKDKKPEYSLITGKLRNNNTMSEPLCTDVATRNESNSLVASSARNASEYLASRTWQGLQIDSGKTEVKLAVEGRSGIAMNYKNEKE</sequence>
<dbReference type="Pfam" id="PF01866">
    <property type="entry name" value="Diphthamide_syn"/>
    <property type="match status" value="1"/>
</dbReference>
<dbReference type="InterPro" id="IPR016435">
    <property type="entry name" value="DPH1/DPH2"/>
</dbReference>
<dbReference type="SFLD" id="SFLDS00032">
    <property type="entry name" value="Radical_SAM_3-amino-3-carboxyp"/>
    <property type="match status" value="1"/>
</dbReference>